<proteinExistence type="inferred from homology"/>
<feature type="transmembrane region" description="Helical" evidence="8">
    <location>
        <begin position="365"/>
        <end position="384"/>
    </location>
</feature>
<feature type="transmembrane region" description="Helical" evidence="8">
    <location>
        <begin position="241"/>
        <end position="263"/>
    </location>
</feature>
<feature type="transmembrane region" description="Helical" evidence="8">
    <location>
        <begin position="91"/>
        <end position="118"/>
    </location>
</feature>
<keyword evidence="7 8" id="KW-0472">Membrane</keyword>
<evidence type="ECO:0000256" key="7">
    <source>
        <dbReference type="ARBA" id="ARBA00023136"/>
    </source>
</evidence>
<dbReference type="AlphaFoldDB" id="A0A2S7VYQ0"/>
<keyword evidence="4" id="KW-0997">Cell inner membrane</keyword>
<organism evidence="9 10">
    <name type="scientific">Photobacterium angustum</name>
    <dbReference type="NCBI Taxonomy" id="661"/>
    <lineage>
        <taxon>Bacteria</taxon>
        <taxon>Pseudomonadati</taxon>
        <taxon>Pseudomonadota</taxon>
        <taxon>Gammaproteobacteria</taxon>
        <taxon>Vibrionales</taxon>
        <taxon>Vibrionaceae</taxon>
        <taxon>Photobacterium</taxon>
    </lineage>
</organism>
<feature type="transmembrane region" description="Helical" evidence="8">
    <location>
        <begin position="283"/>
        <end position="314"/>
    </location>
</feature>
<evidence type="ECO:0000256" key="5">
    <source>
        <dbReference type="ARBA" id="ARBA00022692"/>
    </source>
</evidence>
<dbReference type="GO" id="GO:0005886">
    <property type="term" value="C:plasma membrane"/>
    <property type="evidence" value="ECO:0007669"/>
    <property type="project" value="UniProtKB-SubCell"/>
</dbReference>
<name>A0A2S7VYQ0_PHOAN</name>
<evidence type="ECO:0000256" key="2">
    <source>
        <dbReference type="ARBA" id="ARBA00007555"/>
    </source>
</evidence>
<keyword evidence="6 8" id="KW-1133">Transmembrane helix</keyword>
<dbReference type="InterPro" id="IPR005219">
    <property type="entry name" value="PqiA-like_proteobact"/>
</dbReference>
<evidence type="ECO:0000313" key="10">
    <source>
        <dbReference type="Proteomes" id="UP000238730"/>
    </source>
</evidence>
<dbReference type="InterPro" id="IPR007498">
    <property type="entry name" value="PqiA-like"/>
</dbReference>
<evidence type="ECO:0000256" key="4">
    <source>
        <dbReference type="ARBA" id="ARBA00022519"/>
    </source>
</evidence>
<reference evidence="9 10" key="1">
    <citation type="submission" date="2016-12" db="EMBL/GenBank/DDBJ databases">
        <title>Diversity of luminous bacteria.</title>
        <authorList>
            <person name="Yoshizawa S."/>
            <person name="Kogure K."/>
        </authorList>
    </citation>
    <scope>NUCLEOTIDE SEQUENCE [LARGE SCALE GENOMIC DNA]</scope>
    <source>
        <strain evidence="9 10">LC1-200</strain>
    </source>
</reference>
<sequence length="398" mass="44511">MSTARRCPGCNLLVLPEVAQQGHSAYCPRCQTRLYRGGTARFNAELAIAAAGLILFIPTITLPLITIRLFGQMIPATLPSGAITLSENFPGVAALILFCSVIAPLLVIGTVFSAQFSLKFRHFALFKTSTWILHHLKQWVMLDVFLVSLAIACFKVQEVAEINIGLGLYCLITLQILFLVLLTRISVRRYWDAWQPENEHISDDLDTLCTTCHLTQEHLTHCRRCNSPLHDRIPHSIQKTWAYLISASIFILPANLYPISIFMNNGKRIEDTIFSGVAELVKTGMTGIAAIIFIASIVVPVAKILSLAYILLAIQFKRKTHHLLRMRVFRAVHWIGKWSVMDLFVIAIMVTLIDRGQVLDFTPGPGAIAFAVVVVLTMLAAESLDSRLIWDNYEQRSK</sequence>
<comment type="similarity">
    <text evidence="2">Belongs to the PqiA family.</text>
</comment>
<feature type="transmembrane region" description="Helical" evidence="8">
    <location>
        <begin position="335"/>
        <end position="353"/>
    </location>
</feature>
<dbReference type="NCBIfam" id="TIGR00155">
    <property type="entry name" value="pqiA_fam"/>
    <property type="match status" value="1"/>
</dbReference>
<dbReference type="PANTHER" id="PTHR30462:SF1">
    <property type="entry name" value="INTERMEMBRANE TRANSPORT PROTEIN YEBS"/>
    <property type="match status" value="1"/>
</dbReference>
<dbReference type="OrthoDB" id="9800207at2"/>
<evidence type="ECO:0000256" key="3">
    <source>
        <dbReference type="ARBA" id="ARBA00022475"/>
    </source>
</evidence>
<evidence type="ECO:0000313" key="9">
    <source>
        <dbReference type="EMBL" id="PQJ66893.1"/>
    </source>
</evidence>
<evidence type="ECO:0000256" key="1">
    <source>
        <dbReference type="ARBA" id="ARBA00004429"/>
    </source>
</evidence>
<feature type="transmembrane region" description="Helical" evidence="8">
    <location>
        <begin position="139"/>
        <end position="157"/>
    </location>
</feature>
<dbReference type="RefSeq" id="WP_105060201.1">
    <property type="nucleotide sequence ID" value="NZ_MSCJ01000001.1"/>
</dbReference>
<gene>
    <name evidence="9" type="ORF">BTO08_05375</name>
</gene>
<protein>
    <submittedName>
        <fullName evidence="9">Paraquat-inducible membrane protein A</fullName>
    </submittedName>
</protein>
<keyword evidence="3" id="KW-1003">Cell membrane</keyword>
<feature type="transmembrane region" description="Helical" evidence="8">
    <location>
        <begin position="163"/>
        <end position="182"/>
    </location>
</feature>
<evidence type="ECO:0000256" key="6">
    <source>
        <dbReference type="ARBA" id="ARBA00022989"/>
    </source>
</evidence>
<dbReference type="Pfam" id="PF04403">
    <property type="entry name" value="PqiA"/>
    <property type="match status" value="2"/>
</dbReference>
<dbReference type="PANTHER" id="PTHR30462">
    <property type="entry name" value="INTERMEMBRANE TRANSPORT PROTEIN PQIB-RELATED"/>
    <property type="match status" value="1"/>
</dbReference>
<keyword evidence="5 8" id="KW-0812">Transmembrane</keyword>
<feature type="transmembrane region" description="Helical" evidence="8">
    <location>
        <begin position="46"/>
        <end position="71"/>
    </location>
</feature>
<accession>A0A2S7VYQ0</accession>
<evidence type="ECO:0000256" key="8">
    <source>
        <dbReference type="SAM" id="Phobius"/>
    </source>
</evidence>
<comment type="subcellular location">
    <subcellularLocation>
        <location evidence="1">Cell inner membrane</location>
        <topology evidence="1">Multi-pass membrane protein</topology>
    </subcellularLocation>
</comment>
<dbReference type="InterPro" id="IPR051800">
    <property type="entry name" value="PqiA-PqiB_transport"/>
</dbReference>
<dbReference type="Proteomes" id="UP000238730">
    <property type="component" value="Unassembled WGS sequence"/>
</dbReference>
<dbReference type="EMBL" id="MSCJ01000001">
    <property type="protein sequence ID" value="PQJ66893.1"/>
    <property type="molecule type" value="Genomic_DNA"/>
</dbReference>
<comment type="caution">
    <text evidence="9">The sequence shown here is derived from an EMBL/GenBank/DDBJ whole genome shotgun (WGS) entry which is preliminary data.</text>
</comment>